<dbReference type="EMBL" id="RSCE01000005">
    <property type="protein sequence ID" value="RSH82463.1"/>
    <property type="molecule type" value="Genomic_DNA"/>
</dbReference>
<evidence type="ECO:0000259" key="4">
    <source>
        <dbReference type="PROSITE" id="PS50003"/>
    </source>
</evidence>
<protein>
    <submittedName>
        <fullName evidence="5">Bud site selection protein bud4</fullName>
    </submittedName>
</protein>
<evidence type="ECO:0000313" key="5">
    <source>
        <dbReference type="EMBL" id="RSH82463.1"/>
    </source>
</evidence>
<feature type="compositionally biased region" description="Polar residues" evidence="3">
    <location>
        <begin position="484"/>
        <end position="502"/>
    </location>
</feature>
<feature type="region of interest" description="Disordered" evidence="3">
    <location>
        <begin position="1"/>
        <end position="89"/>
    </location>
</feature>
<feature type="compositionally biased region" description="Acidic residues" evidence="3">
    <location>
        <begin position="885"/>
        <end position="909"/>
    </location>
</feature>
<dbReference type="GO" id="GO:0005525">
    <property type="term" value="F:GTP binding"/>
    <property type="evidence" value="ECO:0007669"/>
    <property type="project" value="TreeGrafter"/>
</dbReference>
<feature type="compositionally biased region" description="Basic and acidic residues" evidence="3">
    <location>
        <begin position="177"/>
        <end position="213"/>
    </location>
</feature>
<dbReference type="Gene3D" id="2.30.29.30">
    <property type="entry name" value="Pleckstrin-homology domain (PH domain)/Phosphotyrosine-binding domain (PTB)"/>
    <property type="match status" value="1"/>
</dbReference>
<name>A0A427XUE2_9TREE</name>
<keyword evidence="1" id="KW-0132">Cell division</keyword>
<feature type="compositionally biased region" description="Basic and acidic residues" evidence="3">
    <location>
        <begin position="414"/>
        <end position="428"/>
    </location>
</feature>
<dbReference type="Proteomes" id="UP000279236">
    <property type="component" value="Unassembled WGS sequence"/>
</dbReference>
<feature type="compositionally biased region" description="Basic and acidic residues" evidence="3">
    <location>
        <begin position="793"/>
        <end position="802"/>
    </location>
</feature>
<dbReference type="InterPro" id="IPR001849">
    <property type="entry name" value="PH_domain"/>
</dbReference>
<keyword evidence="6" id="KW-1185">Reference proteome</keyword>
<feature type="compositionally biased region" description="Low complexity" evidence="3">
    <location>
        <begin position="734"/>
        <end position="744"/>
    </location>
</feature>
<dbReference type="STRING" id="105984.A0A427XUE2"/>
<dbReference type="GO" id="GO:0051301">
    <property type="term" value="P:cell division"/>
    <property type="evidence" value="ECO:0007669"/>
    <property type="project" value="UniProtKB-KW"/>
</dbReference>
<keyword evidence="2" id="KW-0131">Cell cycle</keyword>
<feature type="region of interest" description="Disordered" evidence="3">
    <location>
        <begin position="110"/>
        <end position="150"/>
    </location>
</feature>
<feature type="compositionally biased region" description="Basic and acidic residues" evidence="3">
    <location>
        <begin position="1195"/>
        <end position="1205"/>
    </location>
</feature>
<feature type="compositionally biased region" description="Polar residues" evidence="3">
    <location>
        <begin position="1012"/>
        <end position="1025"/>
    </location>
</feature>
<feature type="compositionally biased region" description="Low complexity" evidence="3">
    <location>
        <begin position="636"/>
        <end position="650"/>
    </location>
</feature>
<feature type="compositionally biased region" description="Polar residues" evidence="3">
    <location>
        <begin position="10"/>
        <end position="45"/>
    </location>
</feature>
<feature type="compositionally biased region" description="Low complexity" evidence="3">
    <location>
        <begin position="1112"/>
        <end position="1129"/>
    </location>
</feature>
<evidence type="ECO:0000256" key="2">
    <source>
        <dbReference type="ARBA" id="ARBA00023306"/>
    </source>
</evidence>
<feature type="compositionally biased region" description="Pro residues" evidence="3">
    <location>
        <begin position="1459"/>
        <end position="1468"/>
    </location>
</feature>
<dbReference type="InterPro" id="IPR052007">
    <property type="entry name" value="Bud4"/>
</dbReference>
<feature type="region of interest" description="Disordered" evidence="3">
    <location>
        <begin position="403"/>
        <end position="502"/>
    </location>
</feature>
<feature type="region of interest" description="Disordered" evidence="3">
    <location>
        <begin position="1755"/>
        <end position="1787"/>
    </location>
</feature>
<feature type="compositionally biased region" description="Polar residues" evidence="3">
    <location>
        <begin position="403"/>
        <end position="413"/>
    </location>
</feature>
<feature type="compositionally biased region" description="Basic and acidic residues" evidence="3">
    <location>
        <begin position="1067"/>
        <end position="1081"/>
    </location>
</feature>
<sequence length="1787" mass="192300">MAASPPKSRLTVTSPTSNNRIRLHNPSGNAATASRNSIINSSSKGWSPLNISKRGTDSVNASPLRPDHTGESASGGGGGSNGTPRRTSSSFRHMATNSLVANSPFKDLSTREGALSNGRNVEASSVIHERRTPNRAYGQVPKTASGSANTPKSAIGLGIGTASRFAAGAAVTGTRKVSNERKVSIERSANRVASLERKVSGSKENETPPEKPKRAPRKSLAYKALVKGEYVTNSPFLSERRENPAESDAESAGEEETLASPPQRRTSGTNKRNASPSANLSQARTSDSPSASPQRRVSGTVTPSPLRHDRAELGVDAIPPAQPSPTPTKSALSASRRLLGPRTRGCDSPSRKTVTFQTVPDVKEFVPHSREVSLDNFGFSNFDLDGDDEEWTDADGDDWVGQLVQTADTSSPQRSDREMSHDSEDTPHVGDTSATADFMDSLMDDGFLSPPRAETEAFEDQAEFELPMEASFTSFEMPLEDSPARNSQSDDNTESVSSQGAVLSTPLIEQLLLPQSPHHVHTITPHLDPGVQPNLPHSDDHSMLLNGDAAQPAAGKPHPASPGPHSHQEGGLYDPFITIQTATELNGEHHERSEDGVPLGRTSHADRGNAARALAVQSALGRGFPSHPPRSGPPVSASTTSGSESDSPYSAPALLPAHPSDDVFGAVIASPAARKVSPASPAPPRKVSDRKVSDVPELQGPSKRMAMFKRTKETTPKPSGKDLPPSPVEEEEAAAATAPLTPRRVLPRPPLPPPAALDLPSPVHMVASQPESESENEDDDETGTAETSATEIAEVHTAHRADLSGFSLPDIGVSPLIADDPVFKSESPEKRQASVSPIKRRVSLSAPRLSLPSEIEDEEPERDPTHPASAHPRVSDVAPKLDLSPELEDQAVLADEDEDEVEMQSEVEEPLTPPPVKRDESETRKESPRIPSFEFAGLSLDMPKDENEVVEEEPDSPKFSTPIGTPGPVTITSPSPAPSTPTRPSIMDRGSPVGSPSRMTPSRSPAGLATPSRATPSRVSMSSPLASAPVRSSAEIPTSSSDEFGPPVESNKDVSEMSTTSRVRQRISRELIREQVSKRVAAETATGGRPVSMMDSPSRVISPIKINAPRNVSQSVTPSSQSPLTSPTSGRVSFDAPSPAFRRPHRSSATSIDKDLPAPPAGGAQLDRVLSPDTPTRSSMSSSSSQATALQQLKDGGRDSPKSALDRIMTAFGKDDPSSSSSRVIESPTKAVPPVSILRKQPDVEPPLPNSQSGSINETRAGRMMRNSRRRSASTGDASPSKLTPRLTLGLADDNESILDSVRDEIEHIGSTRGYRVRDRGHVRATYTDGIKGSAAGDLETNKAWRPVRRPSDMNEHSRELRAARAREVSEGKSSGTVYVKVLGVESLQLPMPREQTFFCITLDNGIDYIRTPYGVLSEGARVNQEFSLVEHANFEFSLSLDIRRDPHITKLINERNRPQPPMPPPAVVPERTGAQSPAVSVSSGRSHGGGFRALFGTPRKNKHSRTQSTPVVPAPAPAPVVVQPPRPRVDTIAKYFIDSGNTVAKTHIALKPIASQCEAKVLEIRYPMFAMFKGPTLPDGTAPRPQVAKITIQILRLPPLPGLSPEELPGSIDETLRGLKHHKWHEEEYHEGILTQIGGDCRVPRRRMFKLRGASLLAINEVTKREVTSIDMRELKSVVDLNAPKKTNDDDYDPYSARLRSFQLRFRDGEGIVFSADKDEDKAVWMETFQSLLSGRIPTNPLWAELYAERKRDQAAASAGKRRESSALKNAPRRASRNVSTTVNQR</sequence>
<feature type="compositionally biased region" description="Pro residues" evidence="3">
    <location>
        <begin position="1513"/>
        <end position="1525"/>
    </location>
</feature>
<feature type="compositionally biased region" description="Acidic residues" evidence="3">
    <location>
        <begin position="772"/>
        <end position="783"/>
    </location>
</feature>
<feature type="compositionally biased region" description="Acidic residues" evidence="3">
    <location>
        <begin position="245"/>
        <end position="257"/>
    </location>
</feature>
<feature type="compositionally biased region" description="Basic and acidic residues" evidence="3">
    <location>
        <begin position="916"/>
        <end position="928"/>
    </location>
</feature>
<dbReference type="SMART" id="SM00233">
    <property type="entry name" value="PH"/>
    <property type="match status" value="1"/>
</dbReference>
<dbReference type="PANTHER" id="PTHR36100:SF1">
    <property type="entry name" value="BUD SITE SELECTION PROTEIN 4"/>
    <property type="match status" value="1"/>
</dbReference>
<dbReference type="OrthoDB" id="2123378at2759"/>
<feature type="region of interest" description="Disordered" evidence="3">
    <location>
        <begin position="1454"/>
        <end position="1525"/>
    </location>
</feature>
<feature type="domain" description="PH" evidence="4">
    <location>
        <begin position="1628"/>
        <end position="1735"/>
    </location>
</feature>
<feature type="compositionally biased region" description="Low complexity" evidence="3">
    <location>
        <begin position="960"/>
        <end position="974"/>
    </location>
</feature>
<accession>A0A427XUE2</accession>
<dbReference type="GeneID" id="39591980"/>
<feature type="compositionally biased region" description="Polar residues" evidence="3">
    <location>
        <begin position="263"/>
        <end position="303"/>
    </location>
</feature>
<evidence type="ECO:0000256" key="3">
    <source>
        <dbReference type="SAM" id="MobiDB-lite"/>
    </source>
</evidence>
<organism evidence="5 6">
    <name type="scientific">Apiotrichum porosum</name>
    <dbReference type="NCBI Taxonomy" id="105984"/>
    <lineage>
        <taxon>Eukaryota</taxon>
        <taxon>Fungi</taxon>
        <taxon>Dikarya</taxon>
        <taxon>Basidiomycota</taxon>
        <taxon>Agaricomycotina</taxon>
        <taxon>Tremellomycetes</taxon>
        <taxon>Trichosporonales</taxon>
        <taxon>Trichosporonaceae</taxon>
        <taxon>Apiotrichum</taxon>
    </lineage>
</organism>
<dbReference type="InterPro" id="IPR011993">
    <property type="entry name" value="PH-like_dom_sf"/>
</dbReference>
<dbReference type="PANTHER" id="PTHR36100">
    <property type="entry name" value="BUD SITE SELECTION PROTEIN 4"/>
    <property type="match status" value="1"/>
</dbReference>
<dbReference type="RefSeq" id="XP_028476695.1">
    <property type="nucleotide sequence ID" value="XM_028622802.1"/>
</dbReference>
<comment type="caution">
    <text evidence="5">The sequence shown here is derived from an EMBL/GenBank/DDBJ whole genome shotgun (WGS) entry which is preliminary data.</text>
</comment>
<feature type="compositionally biased region" description="Basic and acidic residues" evidence="3">
    <location>
        <begin position="586"/>
        <end position="595"/>
    </location>
</feature>
<gene>
    <name evidence="5" type="primary">BUD4</name>
    <name evidence="5" type="ORF">EHS24_007437</name>
</gene>
<feature type="region of interest" description="Disordered" evidence="3">
    <location>
        <begin position="523"/>
        <end position="1287"/>
    </location>
</feature>
<dbReference type="SUPFAM" id="SSF50729">
    <property type="entry name" value="PH domain-like"/>
    <property type="match status" value="1"/>
</dbReference>
<feature type="region of interest" description="Disordered" evidence="3">
    <location>
        <begin position="173"/>
        <end position="352"/>
    </location>
</feature>
<evidence type="ECO:0000256" key="1">
    <source>
        <dbReference type="ARBA" id="ARBA00022618"/>
    </source>
</evidence>
<feature type="compositionally biased region" description="Polar residues" evidence="3">
    <location>
        <begin position="1778"/>
        <end position="1787"/>
    </location>
</feature>
<evidence type="ECO:0000313" key="6">
    <source>
        <dbReference type="Proteomes" id="UP000279236"/>
    </source>
</evidence>
<reference evidence="5 6" key="1">
    <citation type="submission" date="2018-11" db="EMBL/GenBank/DDBJ databases">
        <title>Genome sequence of Apiotrichum porosum DSM 27194.</title>
        <authorList>
            <person name="Aliyu H."/>
            <person name="Gorte O."/>
            <person name="Ochsenreither K."/>
        </authorList>
    </citation>
    <scope>NUCLEOTIDE SEQUENCE [LARGE SCALE GENOMIC DNA]</scope>
    <source>
        <strain evidence="5 6">DSM 27194</strain>
    </source>
</reference>
<proteinExistence type="predicted"/>
<feature type="compositionally biased region" description="Basic and acidic residues" evidence="3">
    <location>
        <begin position="821"/>
        <end position="832"/>
    </location>
</feature>
<dbReference type="PROSITE" id="PS50003">
    <property type="entry name" value="PH_DOMAIN"/>
    <property type="match status" value="1"/>
</dbReference>